<evidence type="ECO:0000313" key="2">
    <source>
        <dbReference type="EMBL" id="SHJ24990.1"/>
    </source>
</evidence>
<reference evidence="2 3" key="1">
    <citation type="submission" date="2016-11" db="EMBL/GenBank/DDBJ databases">
        <authorList>
            <person name="Jaros S."/>
            <person name="Januszkiewicz K."/>
            <person name="Wedrychowicz H."/>
        </authorList>
    </citation>
    <scope>NUCLEOTIDE SEQUENCE [LARGE SCALE GENOMIC DNA]</scope>
    <source>
        <strain evidence="2 3">GAS499</strain>
    </source>
</reference>
<accession>A0A1M6HRZ8</accession>
<proteinExistence type="predicted"/>
<feature type="region of interest" description="Disordered" evidence="1">
    <location>
        <begin position="1"/>
        <end position="26"/>
    </location>
</feature>
<sequence>MREALLLNPFNASPEPAPSPAQRVNRRATRSTPVCSNCQSDDIVSHAVAQWSNEAQEWQLANTFDQPAHCNGCNGPCGIVWLPLN</sequence>
<evidence type="ECO:0000313" key="3">
    <source>
        <dbReference type="Proteomes" id="UP000189935"/>
    </source>
</evidence>
<evidence type="ECO:0000256" key="1">
    <source>
        <dbReference type="SAM" id="MobiDB-lite"/>
    </source>
</evidence>
<dbReference type="Proteomes" id="UP000189935">
    <property type="component" value="Chromosome I"/>
</dbReference>
<dbReference type="EMBL" id="LT670844">
    <property type="protein sequence ID" value="SHJ24990.1"/>
    <property type="molecule type" value="Genomic_DNA"/>
</dbReference>
<organism evidence="2 3">
    <name type="scientific">Bradyrhizobium lablabi</name>
    <dbReference type="NCBI Taxonomy" id="722472"/>
    <lineage>
        <taxon>Bacteria</taxon>
        <taxon>Pseudomonadati</taxon>
        <taxon>Pseudomonadota</taxon>
        <taxon>Alphaproteobacteria</taxon>
        <taxon>Hyphomicrobiales</taxon>
        <taxon>Nitrobacteraceae</taxon>
        <taxon>Bradyrhizobium</taxon>
    </lineage>
</organism>
<name>A0A1M6HRZ8_9BRAD</name>
<protein>
    <submittedName>
        <fullName evidence="2">Uncharacterized protein</fullName>
    </submittedName>
</protein>
<gene>
    <name evidence="2" type="ORF">SAMN05444159_0087</name>
</gene>
<dbReference type="AlphaFoldDB" id="A0A1M6HRZ8"/>